<sequence>MAFRPLLHWREPSLQCRSHSTFAILKKKISASFRSLPVKKTATFSLSLAAATTSVHSLSTTTTTASLTLLHSTHPSRVLSSFPGALLGRRISLVTARTPISSRLLKTVKRMFVSTVLPLTLPSLDPLKSVKSIRYLTIQQQSATNSSSLITAVYPAGPTSGAQGSATTLMISAEHGSPTPNFELQTRQK</sequence>
<comment type="caution">
    <text evidence="1">The sequence shown here is derived from an EMBL/GenBank/DDBJ whole genome shotgun (WGS) entry which is preliminary data.</text>
</comment>
<name>A0A9Q0TVX7_SALPP</name>
<reference evidence="1" key="1">
    <citation type="submission" date="2022-11" db="EMBL/GenBank/DDBJ databases">
        <authorList>
            <person name="Hyden B.L."/>
            <person name="Feng K."/>
            <person name="Yates T."/>
            <person name="Jawdy S."/>
            <person name="Smart L.B."/>
            <person name="Muchero W."/>
        </authorList>
    </citation>
    <scope>NUCLEOTIDE SEQUENCE</scope>
    <source>
        <tissue evidence="1">Shoot tip</tissue>
    </source>
</reference>
<accession>A0A9Q0TVX7</accession>
<evidence type="ECO:0000313" key="1">
    <source>
        <dbReference type="EMBL" id="KAJ6718713.1"/>
    </source>
</evidence>
<organism evidence="1 2">
    <name type="scientific">Salix purpurea</name>
    <name type="common">Purple osier willow</name>
    <dbReference type="NCBI Taxonomy" id="77065"/>
    <lineage>
        <taxon>Eukaryota</taxon>
        <taxon>Viridiplantae</taxon>
        <taxon>Streptophyta</taxon>
        <taxon>Embryophyta</taxon>
        <taxon>Tracheophyta</taxon>
        <taxon>Spermatophyta</taxon>
        <taxon>Magnoliopsida</taxon>
        <taxon>eudicotyledons</taxon>
        <taxon>Gunneridae</taxon>
        <taxon>Pentapetalae</taxon>
        <taxon>rosids</taxon>
        <taxon>fabids</taxon>
        <taxon>Malpighiales</taxon>
        <taxon>Salicaceae</taxon>
        <taxon>Saliceae</taxon>
        <taxon>Salix</taxon>
    </lineage>
</organism>
<protein>
    <submittedName>
        <fullName evidence="1">Uncharacterized protein</fullName>
    </submittedName>
</protein>
<proteinExistence type="predicted"/>
<dbReference type="EMBL" id="JAPFFK010000014">
    <property type="protein sequence ID" value="KAJ6718713.1"/>
    <property type="molecule type" value="Genomic_DNA"/>
</dbReference>
<dbReference type="OrthoDB" id="2018673at2759"/>
<reference evidence="1" key="2">
    <citation type="journal article" date="2023" name="Int. J. Mol. Sci.">
        <title>De Novo Assembly and Annotation of 11 Diverse Shrub Willow (Salix) Genomes Reveals Novel Gene Organization in Sex-Linked Regions.</title>
        <authorList>
            <person name="Hyden B."/>
            <person name="Feng K."/>
            <person name="Yates T.B."/>
            <person name="Jawdy S."/>
            <person name="Cereghino C."/>
            <person name="Smart L.B."/>
            <person name="Muchero W."/>
        </authorList>
    </citation>
    <scope>NUCLEOTIDE SEQUENCE</scope>
    <source>
        <tissue evidence="1">Shoot tip</tissue>
    </source>
</reference>
<keyword evidence="2" id="KW-1185">Reference proteome</keyword>
<gene>
    <name evidence="1" type="ORF">OIU79_006559</name>
</gene>
<evidence type="ECO:0000313" key="2">
    <source>
        <dbReference type="Proteomes" id="UP001151532"/>
    </source>
</evidence>
<dbReference type="Proteomes" id="UP001151532">
    <property type="component" value="Chromosome 10"/>
</dbReference>
<dbReference type="AlphaFoldDB" id="A0A9Q0TVX7"/>